<dbReference type="FunFam" id="1.10.510.10:FF:000008">
    <property type="entry name" value="Non-specific serine/threonine protein kinase"/>
    <property type="match status" value="1"/>
</dbReference>
<dbReference type="InterPro" id="IPR011009">
    <property type="entry name" value="Kinase-like_dom_sf"/>
</dbReference>
<dbReference type="FunFam" id="3.30.200.20:FF:000042">
    <property type="entry name" value="Aurora kinase A"/>
    <property type="match status" value="1"/>
</dbReference>
<keyword evidence="3" id="KW-0808">Transferase</keyword>
<dbReference type="InterPro" id="IPR000719">
    <property type="entry name" value="Prot_kinase_dom"/>
</dbReference>
<evidence type="ECO:0000259" key="9">
    <source>
        <dbReference type="PROSITE" id="PS50011"/>
    </source>
</evidence>
<dbReference type="PROSITE" id="PS51285">
    <property type="entry name" value="AGC_KINASE_CTER"/>
    <property type="match status" value="1"/>
</dbReference>
<dbReference type="InterPro" id="IPR045270">
    <property type="entry name" value="STKc_AGC"/>
</dbReference>
<evidence type="ECO:0000256" key="3">
    <source>
        <dbReference type="ARBA" id="ARBA00022679"/>
    </source>
</evidence>
<evidence type="ECO:0000256" key="6">
    <source>
        <dbReference type="ARBA" id="ARBA00022840"/>
    </source>
</evidence>
<dbReference type="Gene3D" id="3.30.200.20">
    <property type="entry name" value="Phosphorylase Kinase, domain 1"/>
    <property type="match status" value="1"/>
</dbReference>
<dbReference type="Proteomes" id="UP001162131">
    <property type="component" value="Unassembled WGS sequence"/>
</dbReference>
<keyword evidence="6 7" id="KW-0067">ATP-binding</keyword>
<accession>A0AAU9IGR3</accession>
<dbReference type="InterPro" id="IPR000961">
    <property type="entry name" value="AGC-kinase_C"/>
</dbReference>
<evidence type="ECO:0000256" key="7">
    <source>
        <dbReference type="PROSITE-ProRule" id="PRU10141"/>
    </source>
</evidence>
<keyword evidence="1" id="KW-0723">Serine/threonine-protein kinase</keyword>
<name>A0AAU9IGR3_9CILI</name>
<feature type="domain" description="AGC-kinase C-terminal" evidence="10">
    <location>
        <begin position="380"/>
        <end position="446"/>
    </location>
</feature>
<gene>
    <name evidence="11" type="ORF">BSTOLATCC_MIC6550</name>
</gene>
<evidence type="ECO:0000256" key="4">
    <source>
        <dbReference type="ARBA" id="ARBA00022741"/>
    </source>
</evidence>
<evidence type="ECO:0000313" key="12">
    <source>
        <dbReference type="Proteomes" id="UP001162131"/>
    </source>
</evidence>
<dbReference type="Gene3D" id="1.10.510.10">
    <property type="entry name" value="Transferase(Phosphotransferase) domain 1"/>
    <property type="match status" value="1"/>
</dbReference>
<dbReference type="Pfam" id="PF00069">
    <property type="entry name" value="Pkinase"/>
    <property type="match status" value="1"/>
</dbReference>
<evidence type="ECO:0000256" key="5">
    <source>
        <dbReference type="ARBA" id="ARBA00022777"/>
    </source>
</evidence>
<dbReference type="PANTHER" id="PTHR24351">
    <property type="entry name" value="RIBOSOMAL PROTEIN S6 KINASE"/>
    <property type="match status" value="1"/>
</dbReference>
<organism evidence="11 12">
    <name type="scientific">Blepharisma stoltei</name>
    <dbReference type="NCBI Taxonomy" id="1481888"/>
    <lineage>
        <taxon>Eukaryota</taxon>
        <taxon>Sar</taxon>
        <taxon>Alveolata</taxon>
        <taxon>Ciliophora</taxon>
        <taxon>Postciliodesmatophora</taxon>
        <taxon>Heterotrichea</taxon>
        <taxon>Heterotrichida</taxon>
        <taxon>Blepharismidae</taxon>
        <taxon>Blepharisma</taxon>
    </lineage>
</organism>
<dbReference type="GO" id="GO:0004674">
    <property type="term" value="F:protein serine/threonine kinase activity"/>
    <property type="evidence" value="ECO:0007669"/>
    <property type="project" value="UniProtKB-KW"/>
</dbReference>
<dbReference type="InterPro" id="IPR017441">
    <property type="entry name" value="Protein_kinase_ATP_BS"/>
</dbReference>
<dbReference type="SMART" id="SM00220">
    <property type="entry name" value="S_TKc"/>
    <property type="match status" value="1"/>
</dbReference>
<feature type="binding site" evidence="7">
    <location>
        <position position="152"/>
    </location>
    <ligand>
        <name>ATP</name>
        <dbReference type="ChEBI" id="CHEBI:30616"/>
    </ligand>
</feature>
<evidence type="ECO:0000256" key="1">
    <source>
        <dbReference type="ARBA" id="ARBA00022527"/>
    </source>
</evidence>
<dbReference type="CDD" id="cd05123">
    <property type="entry name" value="STKc_AGC"/>
    <property type="match status" value="1"/>
</dbReference>
<dbReference type="PROSITE" id="PS50011">
    <property type="entry name" value="PROTEIN_KINASE_DOM"/>
    <property type="match status" value="1"/>
</dbReference>
<proteinExistence type="predicted"/>
<sequence>MGQPQSHQTLQHQNASKHKHSHRLSDGARPLGSSKTFSILFDSGQVQIKVLDDHLTCGWLLSEVIRLHKGDKQIIGLQTINNIDILDHWLNDFERPLQPFKDNETFLPVYEKQILKEISTAHFLPIRTIGKGGFSKVIEARKLDSGIIYAIKIMNKSFVINEEKVMQIITERNIMEKVKHPFIVNLHWAFQTGKELFLVMDFCPGGELFFHLHNLGRFTEKQAKFYFAEILLGLEYLHNMNVVYRDLKPENILLDMDGHVKLTDFGLSKEGVTNRSRSYSFCGSPEYMSPEMLRGIGHGKEVDFYSLGALLFEMLTGLPPFYDSNRSKMYMRILQEELALPNFISADARDLISRLLEKDPEMRIGSKIGADAIKAHAWCSKINWKKLENKQILPPFRPNLRYSNFDPEYMAMPIDLNDFFEDSEILPNDLFEEFNFCGNSKERASCFHKIGIPTDISALSTQTSKSIGILSRNASMSKISIIAEEDDATDANTTHIKEFEPASSPKALLDQAKQRRDTEISDKKFTFSLKDLKNAPKRKSLNLAIFPANSKPARIINDRQNTEIPHTIASPKPFMTFDQGMNKLVDSASPSIRPAKKQKKQVYKPGTAKKQSRNEEIFKVNRVPEFFNEVNKKPGTTKRPIKSNGNV</sequence>
<keyword evidence="12" id="KW-1185">Reference proteome</keyword>
<dbReference type="EMBL" id="CAJZBQ010000006">
    <property type="protein sequence ID" value="CAG9312446.1"/>
    <property type="molecule type" value="Genomic_DNA"/>
</dbReference>
<evidence type="ECO:0000313" key="11">
    <source>
        <dbReference type="EMBL" id="CAG9312446.1"/>
    </source>
</evidence>
<dbReference type="AlphaFoldDB" id="A0AAU9IGR3"/>
<dbReference type="InterPro" id="IPR008271">
    <property type="entry name" value="Ser/Thr_kinase_AS"/>
</dbReference>
<reference evidence="11" key="1">
    <citation type="submission" date="2021-09" db="EMBL/GenBank/DDBJ databases">
        <authorList>
            <consortium name="AG Swart"/>
            <person name="Singh M."/>
            <person name="Singh A."/>
            <person name="Seah K."/>
            <person name="Emmerich C."/>
        </authorList>
    </citation>
    <scope>NUCLEOTIDE SEQUENCE</scope>
    <source>
        <strain evidence="11">ATCC30299</strain>
    </source>
</reference>
<keyword evidence="2" id="KW-0597">Phosphoprotein</keyword>
<dbReference type="GO" id="GO:0005524">
    <property type="term" value="F:ATP binding"/>
    <property type="evidence" value="ECO:0007669"/>
    <property type="project" value="UniProtKB-UniRule"/>
</dbReference>
<feature type="compositionally biased region" description="Polar residues" evidence="8">
    <location>
        <begin position="1"/>
        <end position="14"/>
    </location>
</feature>
<feature type="region of interest" description="Disordered" evidence="8">
    <location>
        <begin position="1"/>
        <end position="27"/>
    </location>
</feature>
<evidence type="ECO:0000259" key="10">
    <source>
        <dbReference type="PROSITE" id="PS51285"/>
    </source>
</evidence>
<comment type="caution">
    <text evidence="11">The sequence shown here is derived from an EMBL/GenBank/DDBJ whole genome shotgun (WGS) entry which is preliminary data.</text>
</comment>
<protein>
    <submittedName>
        <fullName evidence="11">Uncharacterized protein</fullName>
    </submittedName>
</protein>
<keyword evidence="5" id="KW-0418">Kinase</keyword>
<feature type="domain" description="Protein kinase" evidence="9">
    <location>
        <begin position="123"/>
        <end position="379"/>
    </location>
</feature>
<dbReference type="SMART" id="SM00133">
    <property type="entry name" value="S_TK_X"/>
    <property type="match status" value="1"/>
</dbReference>
<evidence type="ECO:0000256" key="2">
    <source>
        <dbReference type="ARBA" id="ARBA00022553"/>
    </source>
</evidence>
<dbReference type="SUPFAM" id="SSF56112">
    <property type="entry name" value="Protein kinase-like (PK-like)"/>
    <property type="match status" value="1"/>
</dbReference>
<dbReference type="PROSITE" id="PS00107">
    <property type="entry name" value="PROTEIN_KINASE_ATP"/>
    <property type="match status" value="1"/>
</dbReference>
<dbReference type="PROSITE" id="PS00108">
    <property type="entry name" value="PROTEIN_KINASE_ST"/>
    <property type="match status" value="1"/>
</dbReference>
<keyword evidence="4 7" id="KW-0547">Nucleotide-binding</keyword>
<evidence type="ECO:0000256" key="8">
    <source>
        <dbReference type="SAM" id="MobiDB-lite"/>
    </source>
</evidence>